<evidence type="ECO:0000256" key="1">
    <source>
        <dbReference type="SAM" id="MobiDB-lite"/>
    </source>
</evidence>
<proteinExistence type="predicted"/>
<sequence length="191" mass="20434">EGALAAESCFAPVVALGIKASVEAIGGRQEKVRLVVLRVGLGELLAVGVGRVHVGKENLVVLLGLEIGGHNFPPVAQAHEKVRHGVVRVAPAQRPKLLFGLVVLEIVKVLHGPVQLQLNVFVEQQPAFGISVGQHIHIAQVHVANGRRFYLARILGVAGGQRAEQEQQQKQARKSKQGGHRKHKIDGKPPG</sequence>
<gene>
    <name evidence="2" type="ORF">Tci_860841</name>
</gene>
<accession>A0A699RY87</accession>
<evidence type="ECO:0000313" key="2">
    <source>
        <dbReference type="EMBL" id="GFC88871.1"/>
    </source>
</evidence>
<feature type="non-terminal residue" evidence="2">
    <location>
        <position position="1"/>
    </location>
</feature>
<protein>
    <submittedName>
        <fullName evidence="2">Uncharacterized protein</fullName>
    </submittedName>
</protein>
<comment type="caution">
    <text evidence="2">The sequence shown here is derived from an EMBL/GenBank/DDBJ whole genome shotgun (WGS) entry which is preliminary data.</text>
</comment>
<dbReference type="AlphaFoldDB" id="A0A699RY87"/>
<dbReference type="EMBL" id="BKCJ011117861">
    <property type="protein sequence ID" value="GFC88871.1"/>
    <property type="molecule type" value="Genomic_DNA"/>
</dbReference>
<feature type="non-terminal residue" evidence="2">
    <location>
        <position position="191"/>
    </location>
</feature>
<organism evidence="2">
    <name type="scientific">Tanacetum cinerariifolium</name>
    <name type="common">Dalmatian daisy</name>
    <name type="synonym">Chrysanthemum cinerariifolium</name>
    <dbReference type="NCBI Taxonomy" id="118510"/>
    <lineage>
        <taxon>Eukaryota</taxon>
        <taxon>Viridiplantae</taxon>
        <taxon>Streptophyta</taxon>
        <taxon>Embryophyta</taxon>
        <taxon>Tracheophyta</taxon>
        <taxon>Spermatophyta</taxon>
        <taxon>Magnoliopsida</taxon>
        <taxon>eudicotyledons</taxon>
        <taxon>Gunneridae</taxon>
        <taxon>Pentapetalae</taxon>
        <taxon>asterids</taxon>
        <taxon>campanulids</taxon>
        <taxon>Asterales</taxon>
        <taxon>Asteraceae</taxon>
        <taxon>Asteroideae</taxon>
        <taxon>Anthemideae</taxon>
        <taxon>Anthemidinae</taxon>
        <taxon>Tanacetum</taxon>
    </lineage>
</organism>
<feature type="region of interest" description="Disordered" evidence="1">
    <location>
        <begin position="162"/>
        <end position="191"/>
    </location>
</feature>
<reference evidence="2" key="1">
    <citation type="journal article" date="2019" name="Sci. Rep.">
        <title>Draft genome of Tanacetum cinerariifolium, the natural source of mosquito coil.</title>
        <authorList>
            <person name="Yamashiro T."/>
            <person name="Shiraishi A."/>
            <person name="Satake H."/>
            <person name="Nakayama K."/>
        </authorList>
    </citation>
    <scope>NUCLEOTIDE SEQUENCE</scope>
</reference>
<feature type="compositionally biased region" description="Basic residues" evidence="1">
    <location>
        <begin position="171"/>
        <end position="185"/>
    </location>
</feature>
<name>A0A699RY87_TANCI</name>